<feature type="repeat" description="WD" evidence="1">
    <location>
        <begin position="204"/>
        <end position="239"/>
    </location>
</feature>
<dbReference type="InterPro" id="IPR015943">
    <property type="entry name" value="WD40/YVTN_repeat-like_dom_sf"/>
</dbReference>
<dbReference type="InterPro" id="IPR036322">
    <property type="entry name" value="WD40_repeat_dom_sf"/>
</dbReference>
<keyword evidence="3" id="KW-1185">Reference proteome</keyword>
<name>A0AA40LIJ3_CNENI</name>
<dbReference type="Proteomes" id="UP001177744">
    <property type="component" value="Unassembled WGS sequence"/>
</dbReference>
<dbReference type="AlphaFoldDB" id="A0AA40LIJ3"/>
<organism evidence="2 3">
    <name type="scientific">Cnephaeus nilssonii</name>
    <name type="common">Northern bat</name>
    <name type="synonym">Eptesicus nilssonii</name>
    <dbReference type="NCBI Taxonomy" id="3371016"/>
    <lineage>
        <taxon>Eukaryota</taxon>
        <taxon>Metazoa</taxon>
        <taxon>Chordata</taxon>
        <taxon>Craniata</taxon>
        <taxon>Vertebrata</taxon>
        <taxon>Euteleostomi</taxon>
        <taxon>Mammalia</taxon>
        <taxon>Eutheria</taxon>
        <taxon>Laurasiatheria</taxon>
        <taxon>Chiroptera</taxon>
        <taxon>Yangochiroptera</taxon>
        <taxon>Vespertilionidae</taxon>
        <taxon>Cnephaeus</taxon>
    </lineage>
</organism>
<dbReference type="FunFam" id="2.130.10.10:FF:000376">
    <property type="entry name" value="F-box and WD repeat domain containing 4"/>
    <property type="match status" value="1"/>
</dbReference>
<comment type="caution">
    <text evidence="2">The sequence shown here is derived from an EMBL/GenBank/DDBJ whole genome shotgun (WGS) entry which is preliminary data.</text>
</comment>
<reference evidence="2" key="1">
    <citation type="submission" date="2023-06" db="EMBL/GenBank/DDBJ databases">
        <title>Reference genome for the Northern bat (Eptesicus nilssonii), a most northern bat species.</title>
        <authorList>
            <person name="Laine V.N."/>
            <person name="Pulliainen A.T."/>
            <person name="Lilley T.M."/>
        </authorList>
    </citation>
    <scope>NUCLEOTIDE SEQUENCE</scope>
    <source>
        <strain evidence="2">BLF_Eptnil</strain>
        <tissue evidence="2">Kidney</tissue>
    </source>
</reference>
<dbReference type="GO" id="GO:0019005">
    <property type="term" value="C:SCF ubiquitin ligase complex"/>
    <property type="evidence" value="ECO:0007669"/>
    <property type="project" value="TreeGrafter"/>
</dbReference>
<dbReference type="PANTHER" id="PTHR14381">
    <property type="entry name" value="DACTYLIN"/>
    <property type="match status" value="1"/>
</dbReference>
<sequence length="433" mass="46683">MGPAQGGRPGSGTCTLVKCPTNTELDQQQEEMNVNVNMTINSELTEGIRVMPSASKTALDSFDIQVPLEMALSITCGQIPSLSEFSSQQEVMFMDGQCTSKRTSEGVSKLEVGALPRGDSVEVEMQMPWMQLEGDSLYISQANFILAYQFRPDGASLNRRPLGVFAGHDEDVCHFVLANSHIISAGGDGKIGVHKIHSTFTVKYSAHEQEVNCVDCKGGIIVSGSRDRTAKVWSLASGRLGQCLHTIQTEDRVWSIAISPLLSSQMGNRAHWRDQSHLLPAACTFWLQSPPAPLFLFPMREEREEGNFSAAAVADFSGLCVQRACVFPPLITVLPTDNLAITSQGNLVNRWTPSCPGVWPKGSVGGARVTLVQVLLGSDCSLVSRPCLVVINLGHGQAEAQPGQLWSLTVKTFGSETELISVACFGVSLICQG</sequence>
<dbReference type="SUPFAM" id="SSF50978">
    <property type="entry name" value="WD40 repeat-like"/>
    <property type="match status" value="1"/>
</dbReference>
<dbReference type="PROSITE" id="PS50082">
    <property type="entry name" value="WD_REPEATS_2"/>
    <property type="match status" value="1"/>
</dbReference>
<proteinExistence type="predicted"/>
<dbReference type="EMBL" id="JAULJE010000016">
    <property type="protein sequence ID" value="KAK1333527.1"/>
    <property type="molecule type" value="Genomic_DNA"/>
</dbReference>
<dbReference type="InterPro" id="IPR052301">
    <property type="entry name" value="SCF_F-box/WD-repeat"/>
</dbReference>
<dbReference type="GO" id="GO:0031146">
    <property type="term" value="P:SCF-dependent proteasomal ubiquitin-dependent protein catabolic process"/>
    <property type="evidence" value="ECO:0007669"/>
    <property type="project" value="TreeGrafter"/>
</dbReference>
<dbReference type="Pfam" id="PF00400">
    <property type="entry name" value="WD40"/>
    <property type="match status" value="1"/>
</dbReference>
<accession>A0AA40LIJ3</accession>
<evidence type="ECO:0000256" key="1">
    <source>
        <dbReference type="PROSITE-ProRule" id="PRU00221"/>
    </source>
</evidence>
<evidence type="ECO:0000313" key="3">
    <source>
        <dbReference type="Proteomes" id="UP001177744"/>
    </source>
</evidence>
<keyword evidence="1" id="KW-0853">WD repeat</keyword>
<evidence type="ECO:0000313" key="2">
    <source>
        <dbReference type="EMBL" id="KAK1333527.1"/>
    </source>
</evidence>
<protein>
    <submittedName>
        <fullName evidence="2">Uncharacterized protein</fullName>
    </submittedName>
</protein>
<dbReference type="InterPro" id="IPR001680">
    <property type="entry name" value="WD40_rpt"/>
</dbReference>
<dbReference type="SMART" id="SM00320">
    <property type="entry name" value="WD40"/>
    <property type="match status" value="2"/>
</dbReference>
<gene>
    <name evidence="2" type="ORF">QTO34_005912</name>
</gene>
<dbReference type="PANTHER" id="PTHR14381:SF1">
    <property type="entry name" value="F-BOX_WD REPEAT-CONTAINING PROTEIN 4"/>
    <property type="match status" value="1"/>
</dbReference>
<dbReference type="Gene3D" id="2.130.10.10">
    <property type="entry name" value="YVTN repeat-like/Quinoprotein amine dehydrogenase"/>
    <property type="match status" value="1"/>
</dbReference>